<feature type="domain" description="Protein kinase" evidence="13">
    <location>
        <begin position="186"/>
        <end position="446"/>
    </location>
</feature>
<evidence type="ECO:0000256" key="1">
    <source>
        <dbReference type="ARBA" id="ARBA00010006"/>
    </source>
</evidence>
<feature type="region of interest" description="Disordered" evidence="12">
    <location>
        <begin position="73"/>
        <end position="182"/>
    </location>
</feature>
<gene>
    <name evidence="15" type="primary">LOC110979717</name>
</gene>
<evidence type="ECO:0000256" key="10">
    <source>
        <dbReference type="ARBA" id="ARBA00048679"/>
    </source>
</evidence>
<dbReference type="PANTHER" id="PTHR24356:SF163">
    <property type="entry name" value="3-PHOSPHOINOSITIDE-DEPENDENT PROTEIN KINASE 1-RELATED"/>
    <property type="match status" value="1"/>
</dbReference>
<dbReference type="CDD" id="cd05581">
    <property type="entry name" value="STKc_PDK1"/>
    <property type="match status" value="1"/>
</dbReference>
<dbReference type="Pfam" id="PF00069">
    <property type="entry name" value="Pkinase"/>
    <property type="match status" value="1"/>
</dbReference>
<feature type="compositionally biased region" description="Polar residues" evidence="12">
    <location>
        <begin position="116"/>
        <end position="127"/>
    </location>
</feature>
<feature type="compositionally biased region" description="Polar residues" evidence="12">
    <location>
        <begin position="167"/>
        <end position="176"/>
    </location>
</feature>
<dbReference type="InterPro" id="IPR033931">
    <property type="entry name" value="PDK1-typ_PH"/>
</dbReference>
<organism evidence="14 15">
    <name type="scientific">Acanthaster planci</name>
    <name type="common">Crown-of-thorns starfish</name>
    <dbReference type="NCBI Taxonomy" id="133434"/>
    <lineage>
        <taxon>Eukaryota</taxon>
        <taxon>Metazoa</taxon>
        <taxon>Echinodermata</taxon>
        <taxon>Eleutherozoa</taxon>
        <taxon>Asterozoa</taxon>
        <taxon>Asteroidea</taxon>
        <taxon>Valvatacea</taxon>
        <taxon>Valvatida</taxon>
        <taxon>Acanthasteridae</taxon>
        <taxon>Acanthaster</taxon>
    </lineage>
</organism>
<comment type="catalytic activity">
    <reaction evidence="10">
        <text>L-seryl-[protein] + ATP = O-phospho-L-seryl-[protein] + ADP + H(+)</text>
        <dbReference type="Rhea" id="RHEA:17989"/>
        <dbReference type="Rhea" id="RHEA-COMP:9863"/>
        <dbReference type="Rhea" id="RHEA-COMP:11604"/>
        <dbReference type="ChEBI" id="CHEBI:15378"/>
        <dbReference type="ChEBI" id="CHEBI:29999"/>
        <dbReference type="ChEBI" id="CHEBI:30616"/>
        <dbReference type="ChEBI" id="CHEBI:83421"/>
        <dbReference type="ChEBI" id="CHEBI:456216"/>
        <dbReference type="EC" id="2.7.11.1"/>
    </reaction>
</comment>
<keyword evidence="14" id="KW-1185">Reference proteome</keyword>
<keyword evidence="8 11" id="KW-0067">ATP-binding</keyword>
<proteinExistence type="inferred from homology"/>
<reference evidence="15" key="1">
    <citation type="submission" date="2025-08" db="UniProtKB">
        <authorList>
            <consortium name="RefSeq"/>
        </authorList>
    </citation>
    <scope>IDENTIFICATION</scope>
</reference>
<protein>
    <recommendedName>
        <fullName evidence="3">3-phosphoinositide-dependent protein kinase 1</fullName>
        <ecNumber evidence="2">2.7.11.1</ecNumber>
    </recommendedName>
</protein>
<accession>A0A8B7YDW8</accession>
<dbReference type="CTD" id="5170"/>
<dbReference type="PROSITE" id="PS00107">
    <property type="entry name" value="PROTEIN_KINASE_ATP"/>
    <property type="match status" value="1"/>
</dbReference>
<evidence type="ECO:0000256" key="5">
    <source>
        <dbReference type="ARBA" id="ARBA00022679"/>
    </source>
</evidence>
<dbReference type="FunFam" id="2.30.29.30:FF:000126">
    <property type="entry name" value="3-phosphoinositide dependent protein kinase 1"/>
    <property type="match status" value="1"/>
</dbReference>
<dbReference type="InterPro" id="IPR050236">
    <property type="entry name" value="Ser_Thr_kinase_AGC"/>
</dbReference>
<dbReference type="GeneID" id="110979717"/>
<evidence type="ECO:0000259" key="13">
    <source>
        <dbReference type="PROSITE" id="PS50011"/>
    </source>
</evidence>
<dbReference type="RefSeq" id="XP_022091449.1">
    <property type="nucleotide sequence ID" value="XM_022235757.1"/>
</dbReference>
<dbReference type="PROSITE" id="PS00108">
    <property type="entry name" value="PROTEIN_KINASE_ST"/>
    <property type="match status" value="1"/>
</dbReference>
<feature type="compositionally biased region" description="Low complexity" evidence="12">
    <location>
        <begin position="128"/>
        <end position="150"/>
    </location>
</feature>
<dbReference type="Pfam" id="PF14593">
    <property type="entry name" value="PH_3"/>
    <property type="match status" value="1"/>
</dbReference>
<keyword evidence="6 11" id="KW-0547">Nucleotide-binding</keyword>
<evidence type="ECO:0000256" key="2">
    <source>
        <dbReference type="ARBA" id="ARBA00012513"/>
    </source>
</evidence>
<comment type="catalytic activity">
    <reaction evidence="9">
        <text>L-threonyl-[protein] + ATP = O-phospho-L-threonyl-[protein] + ADP + H(+)</text>
        <dbReference type="Rhea" id="RHEA:46608"/>
        <dbReference type="Rhea" id="RHEA-COMP:11060"/>
        <dbReference type="Rhea" id="RHEA-COMP:11605"/>
        <dbReference type="ChEBI" id="CHEBI:15378"/>
        <dbReference type="ChEBI" id="CHEBI:30013"/>
        <dbReference type="ChEBI" id="CHEBI:30616"/>
        <dbReference type="ChEBI" id="CHEBI:61977"/>
        <dbReference type="ChEBI" id="CHEBI:456216"/>
        <dbReference type="EC" id="2.7.11.1"/>
    </reaction>
</comment>
<evidence type="ECO:0000256" key="4">
    <source>
        <dbReference type="ARBA" id="ARBA00022527"/>
    </source>
</evidence>
<dbReference type="SMART" id="SM00220">
    <property type="entry name" value="S_TKc"/>
    <property type="match status" value="1"/>
</dbReference>
<feature type="compositionally biased region" description="Basic and acidic residues" evidence="12">
    <location>
        <begin position="80"/>
        <end position="97"/>
    </location>
</feature>
<dbReference type="SUPFAM" id="SSF50729">
    <property type="entry name" value="PH domain-like"/>
    <property type="match status" value="1"/>
</dbReference>
<dbReference type="Gene3D" id="2.30.29.30">
    <property type="entry name" value="Pleckstrin-homology domain (PH domain)/Phosphotyrosine-binding domain (PTB)"/>
    <property type="match status" value="1"/>
</dbReference>
<feature type="binding site" evidence="11">
    <location>
        <position position="215"/>
    </location>
    <ligand>
        <name>ATP</name>
        <dbReference type="ChEBI" id="CHEBI:30616"/>
    </ligand>
</feature>
<keyword evidence="5" id="KW-0808">Transferase</keyword>
<comment type="similarity">
    <text evidence="1">Belongs to the protein kinase superfamily. AGC Ser/Thr protein kinase family. PDPK1 subfamily.</text>
</comment>
<evidence type="ECO:0000256" key="11">
    <source>
        <dbReference type="PROSITE-ProRule" id="PRU10141"/>
    </source>
</evidence>
<dbReference type="InterPro" id="IPR039046">
    <property type="entry name" value="PDPK1"/>
</dbReference>
<dbReference type="GO" id="GO:0004674">
    <property type="term" value="F:protein serine/threonine kinase activity"/>
    <property type="evidence" value="ECO:0007669"/>
    <property type="project" value="UniProtKB-KW"/>
</dbReference>
<dbReference type="GO" id="GO:0005524">
    <property type="term" value="F:ATP binding"/>
    <property type="evidence" value="ECO:0007669"/>
    <property type="project" value="UniProtKB-UniRule"/>
</dbReference>
<evidence type="ECO:0000256" key="9">
    <source>
        <dbReference type="ARBA" id="ARBA00047899"/>
    </source>
</evidence>
<dbReference type="GO" id="GO:0035556">
    <property type="term" value="P:intracellular signal transduction"/>
    <property type="evidence" value="ECO:0007669"/>
    <property type="project" value="TreeGrafter"/>
</dbReference>
<evidence type="ECO:0000256" key="12">
    <source>
        <dbReference type="SAM" id="MobiDB-lite"/>
    </source>
</evidence>
<dbReference type="AlphaFoldDB" id="A0A8B7YDW8"/>
<feature type="compositionally biased region" description="Polar residues" evidence="12">
    <location>
        <begin position="98"/>
        <end position="109"/>
    </location>
</feature>
<evidence type="ECO:0000313" key="15">
    <source>
        <dbReference type="RefSeq" id="XP_022091449.1"/>
    </source>
</evidence>
<dbReference type="KEGG" id="aplc:110979717"/>
<evidence type="ECO:0000313" key="14">
    <source>
        <dbReference type="Proteomes" id="UP000694845"/>
    </source>
</evidence>
<dbReference type="Proteomes" id="UP000694845">
    <property type="component" value="Unplaced"/>
</dbReference>
<dbReference type="InterPro" id="IPR011993">
    <property type="entry name" value="PH-like_dom_sf"/>
</dbReference>
<dbReference type="PANTHER" id="PTHR24356">
    <property type="entry name" value="SERINE/THREONINE-PROTEIN KINASE"/>
    <property type="match status" value="1"/>
</dbReference>
<feature type="region of interest" description="Disordered" evidence="12">
    <location>
        <begin position="1"/>
        <end position="23"/>
    </location>
</feature>
<dbReference type="InterPro" id="IPR017441">
    <property type="entry name" value="Protein_kinase_ATP_BS"/>
</dbReference>
<evidence type="ECO:0000256" key="3">
    <source>
        <dbReference type="ARBA" id="ARBA00018538"/>
    </source>
</evidence>
<dbReference type="FunFam" id="1.10.510.10:FF:000163">
    <property type="entry name" value="3-phosphoinositide-dependent protein kinase 1"/>
    <property type="match status" value="1"/>
</dbReference>
<dbReference type="EC" id="2.7.11.1" evidence="2"/>
<dbReference type="PROSITE" id="PS50011">
    <property type="entry name" value="PROTEIN_KINASE_DOM"/>
    <property type="match status" value="1"/>
</dbReference>
<dbReference type="Gene3D" id="3.30.200.20">
    <property type="entry name" value="Phosphorylase Kinase, domain 1"/>
    <property type="match status" value="1"/>
</dbReference>
<evidence type="ECO:0000256" key="8">
    <source>
        <dbReference type="ARBA" id="ARBA00022840"/>
    </source>
</evidence>
<dbReference type="InterPro" id="IPR008271">
    <property type="entry name" value="Ser/Thr_kinase_AS"/>
</dbReference>
<dbReference type="InterPro" id="IPR011009">
    <property type="entry name" value="Kinase-like_dom_sf"/>
</dbReference>
<dbReference type="CDD" id="cd01262">
    <property type="entry name" value="PH_PDK1"/>
    <property type="match status" value="1"/>
</dbReference>
<evidence type="ECO:0000256" key="7">
    <source>
        <dbReference type="ARBA" id="ARBA00022777"/>
    </source>
</evidence>
<dbReference type="OrthoDB" id="347657at2759"/>
<keyword evidence="4" id="KW-0723">Serine/threonine-protein kinase</keyword>
<name>A0A8B7YDW8_ACAPL</name>
<evidence type="ECO:0000256" key="6">
    <source>
        <dbReference type="ARBA" id="ARBA00022741"/>
    </source>
</evidence>
<dbReference type="SUPFAM" id="SSF56112">
    <property type="entry name" value="Protein kinase-like (PK-like)"/>
    <property type="match status" value="1"/>
</dbReference>
<keyword evidence="7" id="KW-0418">Kinase</keyword>
<sequence>MSSVDSLQRAVEPAGAPQSPSAQLVCTGSPSCLCGHSELAAVNNGLCSSANSKKSRLAVLRFARMLAVALRRWTSKTKKSKEQARKPMRGGEGESRDQSATNGRSQSQCIKPPASRTVSAGTSCQRDSASPSSSPAAATPTSSSLPSTSSEYLQSRPSAGTPGAKDMNQSGQSATTAPRKKQRQDFKFGKILGEGSYSEVVLATEIATGNKYAIKVLVKRHIFREKKEKYVMREREVLSKLDHPFFVKLYFTFQDKEKLYFGLSLAQRGELLPYIQKLGSFDENATRFYAAEVVLALEYLHNMGIIHRDLKPENILLNEDMHIQITDFGTVKILDANAKEVRANSFVGTAQYVSPELLTEKCAMKSSDLWALGCLVYQLLAGLPPFRASNEYMIFQKIIKLEYEFPEGFPEKAKDLVSRLLVLDPLKRIGCEDCGGFPELKDHPFFEGVNWDNLPNETPPTLKPCMVVDGEEIHSDLYIDEFDMSPLSEFLGQIKTYENNRQQTKDRSQRKPKYVLPYTSEERAALLEKQRRECKWHRFVDGNLILKMAPMDKRRGLFARRRQFLLTEGPHLYYVDPENMVLKGEIPWSPHLRVEVKNFKTYFVHTPNRLYYLIDPEGHALEWCRAIEEVYRHTYQTNEKKD</sequence>
<dbReference type="Gene3D" id="1.10.510.10">
    <property type="entry name" value="Transferase(Phosphotransferase) domain 1"/>
    <property type="match status" value="1"/>
</dbReference>
<dbReference type="InterPro" id="IPR000719">
    <property type="entry name" value="Prot_kinase_dom"/>
</dbReference>
<dbReference type="FunFam" id="3.30.200.20:FF:000191">
    <property type="entry name" value="3-phosphoinositide-dependent protein kinase 2-like"/>
    <property type="match status" value="1"/>
</dbReference>